<evidence type="ECO:0000313" key="1">
    <source>
        <dbReference type="EMBL" id="RLQ22178.1"/>
    </source>
</evidence>
<dbReference type="Proteomes" id="UP000265509">
    <property type="component" value="Unassembled WGS sequence"/>
</dbReference>
<keyword evidence="2" id="KW-1185">Reference proteome</keyword>
<dbReference type="AlphaFoldDB" id="A0A3L7DX91"/>
<reference evidence="1 2" key="1">
    <citation type="submission" date="2018-07" db="EMBL/GenBank/DDBJ databases">
        <title>Halioglobus sp. genome submission.</title>
        <authorList>
            <person name="Ye M.-Q."/>
            <person name="Du Z.-J."/>
        </authorList>
    </citation>
    <scope>NUCLEOTIDE SEQUENCE [LARGE SCALE GENOMIC DNA]</scope>
    <source>
        <strain evidence="1 2">U0301</strain>
    </source>
</reference>
<sequence length="161" mass="18453">MFFLVDEVDDFLWSGKNKAGNILVNCFPDRYGDDFQYLLAAIFDISKTQANRLRIFTQPKETKFQGTRGADLRSILKPLMHVMYFEKDVAPKFWSIRGAGYKKLEEMLNIEESERRALLAIARPNERVVDDKKATFENPGKNPNTTLLARRAAKLAYSGPT</sequence>
<comment type="caution">
    <text evidence="1">The sequence shown here is derived from an EMBL/GenBank/DDBJ whole genome shotgun (WGS) entry which is preliminary data.</text>
</comment>
<proteinExistence type="predicted"/>
<dbReference type="EMBL" id="QRAN01000008">
    <property type="protein sequence ID" value="RLQ22178.1"/>
    <property type="molecule type" value="Genomic_DNA"/>
</dbReference>
<organism evidence="1 2">
    <name type="scientific">Seongchinamella sediminis</name>
    <dbReference type="NCBI Taxonomy" id="2283635"/>
    <lineage>
        <taxon>Bacteria</taxon>
        <taxon>Pseudomonadati</taxon>
        <taxon>Pseudomonadota</taxon>
        <taxon>Gammaproteobacteria</taxon>
        <taxon>Cellvibrionales</taxon>
        <taxon>Halieaceae</taxon>
        <taxon>Seongchinamella</taxon>
    </lineage>
</organism>
<gene>
    <name evidence="1" type="ORF">DWB85_09615</name>
</gene>
<name>A0A3L7DX91_9GAMM</name>
<accession>A0A3L7DX91</accession>
<protein>
    <submittedName>
        <fullName evidence="1">Uncharacterized protein</fullName>
    </submittedName>
</protein>
<evidence type="ECO:0000313" key="2">
    <source>
        <dbReference type="Proteomes" id="UP000265509"/>
    </source>
</evidence>